<name>A0A382XDH1_9ZZZZ</name>
<sequence>MLFAYIGFRVGAKGYILRTLTLLILIFSLLNPKIISENKVDIPDTVALIVDLSPSQEITDKHLLAQKMAKTIEDELKKNKNLEIRIKKIDGRNGTRVFQSLSSLLGDIPINRISGA</sequence>
<feature type="coiled-coil region" evidence="1">
    <location>
        <begin position="65"/>
        <end position="92"/>
    </location>
</feature>
<organism evidence="2">
    <name type="scientific">marine metagenome</name>
    <dbReference type="NCBI Taxonomy" id="408172"/>
    <lineage>
        <taxon>unclassified sequences</taxon>
        <taxon>metagenomes</taxon>
        <taxon>ecological metagenomes</taxon>
    </lineage>
</organism>
<evidence type="ECO:0000256" key="1">
    <source>
        <dbReference type="SAM" id="Coils"/>
    </source>
</evidence>
<proteinExistence type="predicted"/>
<reference evidence="2" key="1">
    <citation type="submission" date="2018-05" db="EMBL/GenBank/DDBJ databases">
        <authorList>
            <person name="Lanie J.A."/>
            <person name="Ng W.-L."/>
            <person name="Kazmierczak K.M."/>
            <person name="Andrzejewski T.M."/>
            <person name="Davidsen T.M."/>
            <person name="Wayne K.J."/>
            <person name="Tettelin H."/>
            <person name="Glass J.I."/>
            <person name="Rusch D."/>
            <person name="Podicherti R."/>
            <person name="Tsui H.-C.T."/>
            <person name="Winkler M.E."/>
        </authorList>
    </citation>
    <scope>NUCLEOTIDE SEQUENCE</scope>
</reference>
<accession>A0A382XDH1</accession>
<protein>
    <submittedName>
        <fullName evidence="2">Uncharacterized protein</fullName>
    </submittedName>
</protein>
<evidence type="ECO:0000313" key="2">
    <source>
        <dbReference type="EMBL" id="SVD68418.1"/>
    </source>
</evidence>
<keyword evidence="1" id="KW-0175">Coiled coil</keyword>
<dbReference type="EMBL" id="UINC01166452">
    <property type="protein sequence ID" value="SVD68418.1"/>
    <property type="molecule type" value="Genomic_DNA"/>
</dbReference>
<feature type="non-terminal residue" evidence="2">
    <location>
        <position position="116"/>
    </location>
</feature>
<gene>
    <name evidence="2" type="ORF">METZ01_LOCUS421272</name>
</gene>
<dbReference type="AlphaFoldDB" id="A0A382XDH1"/>